<dbReference type="EMBL" id="KQ257451">
    <property type="protein sequence ID" value="KND03647.1"/>
    <property type="molecule type" value="Genomic_DNA"/>
</dbReference>
<keyword evidence="5" id="KW-1133">Transmembrane helix</keyword>
<protein>
    <recommendedName>
        <fullName evidence="10">SUN-like protein 1</fullName>
    </recommendedName>
</protein>
<dbReference type="InterPro" id="IPR012919">
    <property type="entry name" value="SUN_dom"/>
</dbReference>
<dbReference type="InterPro" id="IPR008979">
    <property type="entry name" value="Galactose-bd-like_sf"/>
</dbReference>
<dbReference type="eggNOG" id="KOG1396">
    <property type="taxonomic scope" value="Eukaryota"/>
</dbReference>
<dbReference type="PROSITE" id="PS51469">
    <property type="entry name" value="SUN"/>
    <property type="match status" value="1"/>
</dbReference>
<evidence type="ECO:0000259" key="13">
    <source>
        <dbReference type="PROSITE" id="PS51469"/>
    </source>
</evidence>
<feature type="domain" description="SUN" evidence="13">
    <location>
        <begin position="191"/>
        <end position="377"/>
    </location>
</feature>
<keyword evidence="6" id="KW-0472">Membrane</keyword>
<gene>
    <name evidence="14" type="ORF">SPPG_01119</name>
</gene>
<evidence type="ECO:0000256" key="3">
    <source>
        <dbReference type="ARBA" id="ARBA00022729"/>
    </source>
</evidence>
<evidence type="ECO:0000256" key="11">
    <source>
        <dbReference type="SAM" id="MobiDB-lite"/>
    </source>
</evidence>
<comment type="similarity">
    <text evidence="8">Belongs to the SLP1 family.</text>
</comment>
<keyword evidence="2" id="KW-0812">Transmembrane</keyword>
<evidence type="ECO:0000313" key="14">
    <source>
        <dbReference type="EMBL" id="KND03647.1"/>
    </source>
</evidence>
<comment type="subunit">
    <text evidence="9">Interacts with EMP65.</text>
</comment>
<proteinExistence type="inferred from homology"/>
<feature type="region of interest" description="Disordered" evidence="11">
    <location>
        <begin position="426"/>
        <end position="473"/>
    </location>
</feature>
<dbReference type="FunFam" id="2.60.120.260:FF:000099">
    <property type="entry name" value="Uncharacterized protein, isoform C"/>
    <property type="match status" value="1"/>
</dbReference>
<dbReference type="Pfam" id="PF07738">
    <property type="entry name" value="Sad1_UNC"/>
    <property type="match status" value="1"/>
</dbReference>
<dbReference type="PANTHER" id="PTHR12953">
    <property type="entry name" value="MEMBRANE PROTEIN CH1 RELATED"/>
    <property type="match status" value="1"/>
</dbReference>
<evidence type="ECO:0000256" key="7">
    <source>
        <dbReference type="ARBA" id="ARBA00023180"/>
    </source>
</evidence>
<evidence type="ECO:0000256" key="8">
    <source>
        <dbReference type="ARBA" id="ARBA00061226"/>
    </source>
</evidence>
<dbReference type="SUPFAM" id="SSF49785">
    <property type="entry name" value="Galactose-binding domain-like"/>
    <property type="match status" value="1"/>
</dbReference>
<keyword evidence="4" id="KW-0256">Endoplasmic reticulum</keyword>
<comment type="subcellular location">
    <subcellularLocation>
        <location evidence="1">Endoplasmic reticulum membrane</location>
        <topology evidence="1">Single-pass type I membrane protein</topology>
    </subcellularLocation>
</comment>
<feature type="signal peptide" evidence="12">
    <location>
        <begin position="1"/>
        <end position="23"/>
    </location>
</feature>
<dbReference type="STRING" id="645134.A0A0L0HRE7"/>
<dbReference type="GO" id="GO:0034975">
    <property type="term" value="P:protein folding in endoplasmic reticulum"/>
    <property type="evidence" value="ECO:0007669"/>
    <property type="project" value="TreeGrafter"/>
</dbReference>
<dbReference type="InParanoid" id="A0A0L0HRE7"/>
<feature type="region of interest" description="Disordered" evidence="11">
    <location>
        <begin position="533"/>
        <end position="571"/>
    </location>
</feature>
<dbReference type="GO" id="GO:0005789">
    <property type="term" value="C:endoplasmic reticulum membrane"/>
    <property type="evidence" value="ECO:0007669"/>
    <property type="project" value="UniProtKB-SubCell"/>
</dbReference>
<dbReference type="Proteomes" id="UP000053201">
    <property type="component" value="Unassembled WGS sequence"/>
</dbReference>
<dbReference type="PANTHER" id="PTHR12953:SF0">
    <property type="entry name" value="SUN DOMAIN-CONTAINING OSSIFICATION FACTOR"/>
    <property type="match status" value="1"/>
</dbReference>
<dbReference type="GeneID" id="27684805"/>
<dbReference type="AlphaFoldDB" id="A0A0L0HRE7"/>
<accession>A0A0L0HRE7</accession>
<keyword evidence="15" id="KW-1185">Reference proteome</keyword>
<name>A0A0L0HRE7_SPIPD</name>
<feature type="compositionally biased region" description="Polar residues" evidence="11">
    <location>
        <begin position="448"/>
        <end position="459"/>
    </location>
</feature>
<evidence type="ECO:0000256" key="4">
    <source>
        <dbReference type="ARBA" id="ARBA00022824"/>
    </source>
</evidence>
<feature type="compositionally biased region" description="Low complexity" evidence="11">
    <location>
        <begin position="164"/>
        <end position="190"/>
    </location>
</feature>
<feature type="region of interest" description="Disordered" evidence="11">
    <location>
        <begin position="164"/>
        <end position="223"/>
    </location>
</feature>
<dbReference type="RefSeq" id="XP_016611686.1">
    <property type="nucleotide sequence ID" value="XM_016749439.1"/>
</dbReference>
<evidence type="ECO:0000256" key="9">
    <source>
        <dbReference type="ARBA" id="ARBA00064635"/>
    </source>
</evidence>
<feature type="compositionally biased region" description="Polar residues" evidence="11">
    <location>
        <begin position="426"/>
        <end position="441"/>
    </location>
</feature>
<evidence type="ECO:0000256" key="2">
    <source>
        <dbReference type="ARBA" id="ARBA00022692"/>
    </source>
</evidence>
<keyword evidence="7" id="KW-0325">Glycoprotein</keyword>
<dbReference type="InterPro" id="IPR045120">
    <property type="entry name" value="Suco/Slp1-like"/>
</dbReference>
<evidence type="ECO:0000313" key="15">
    <source>
        <dbReference type="Proteomes" id="UP000053201"/>
    </source>
</evidence>
<evidence type="ECO:0000256" key="1">
    <source>
        <dbReference type="ARBA" id="ARBA00004115"/>
    </source>
</evidence>
<feature type="chain" id="PRO_5005540284" description="SUN-like protein 1" evidence="12">
    <location>
        <begin position="24"/>
        <end position="639"/>
    </location>
</feature>
<reference evidence="14 15" key="1">
    <citation type="submission" date="2009-08" db="EMBL/GenBank/DDBJ databases">
        <title>The Genome Sequence of Spizellomyces punctatus strain DAOM BR117.</title>
        <authorList>
            <consortium name="The Broad Institute Genome Sequencing Platform"/>
            <person name="Russ C."/>
            <person name="Cuomo C."/>
            <person name="Shea T."/>
            <person name="Young S.K."/>
            <person name="Zeng Q."/>
            <person name="Koehrsen M."/>
            <person name="Haas B."/>
            <person name="Borodovsky M."/>
            <person name="Guigo R."/>
            <person name="Alvarado L."/>
            <person name="Berlin A."/>
            <person name="Bochicchio J."/>
            <person name="Borenstein D."/>
            <person name="Chapman S."/>
            <person name="Chen Z."/>
            <person name="Engels R."/>
            <person name="Freedman E."/>
            <person name="Gellesch M."/>
            <person name="Goldberg J."/>
            <person name="Griggs A."/>
            <person name="Gujja S."/>
            <person name="Heiman D."/>
            <person name="Hepburn T."/>
            <person name="Howarth C."/>
            <person name="Jen D."/>
            <person name="Larson L."/>
            <person name="Lewis B."/>
            <person name="Mehta T."/>
            <person name="Park D."/>
            <person name="Pearson M."/>
            <person name="Roberts A."/>
            <person name="Saif S."/>
            <person name="Shenoy N."/>
            <person name="Sisk P."/>
            <person name="Stolte C."/>
            <person name="Sykes S."/>
            <person name="Thomson T."/>
            <person name="Walk T."/>
            <person name="White J."/>
            <person name="Yandava C."/>
            <person name="Burger G."/>
            <person name="Gray M.W."/>
            <person name="Holland P.W.H."/>
            <person name="King N."/>
            <person name="Lang F.B.F."/>
            <person name="Roger A.J."/>
            <person name="Ruiz-Trillo I."/>
            <person name="Lander E."/>
            <person name="Nusbaum C."/>
        </authorList>
    </citation>
    <scope>NUCLEOTIDE SEQUENCE [LARGE SCALE GENOMIC DNA]</scope>
    <source>
        <strain evidence="14 15">DAOM BR117</strain>
    </source>
</reference>
<sequence>MKVSTASLVCCAAFLSVVHVAASEPLPAEFISSTCSVADLWESFTSEGTCPTELWSTLPALPSTEALATLESQPIVPRECMNKDRPTANVTPFHEECRPVSQSGALQEDMPTQVCSVEGHLPEATSSDTKREPPVSTPTSALMGQTLLPLSTKPALQDNTLAPTTTATETVPSVTPDHTDQTTAATSASHDSSDEKSCHSPTLSVDQIEHPTPSIQPNIPIGRPSTVNSNISKERFNYASFDCGALILANNRGASSVTSILHNNKDAYMLNKCSAKRFVVVELCEDILVDTVMLANFEFFSSMFKDFQIYASDRYPPKDNEWTLLGQFRAKNIRDFQYFKVHNPRIWARYLRVNFLSEYGHEYYCPLSMLRVYGTTMMEEMKAEEDNLAITSGAIVPQPTGLIPSANAPFEPSLIPILNADRVPVQRQTSTRADNVRTSPSLPLPGHVSSSQSKNTHSGAATDHHGTSPTPHALEKLTGYSAARPSFPPDSLWDEWKQNVVDPTQLLISERFYARMSTEPEGLAAESGFIRQTPGNANGDGVSPNGNQGNGGTNGEQPVGTPTGSSGGGTQESIFKTMMKRLSILERNATLSYIYLEEQSKVLNEIFTRAGLREQERFDAFLAHYNRTLFRIYTDLVSS</sequence>
<keyword evidence="3 12" id="KW-0732">Signal</keyword>
<evidence type="ECO:0000256" key="6">
    <source>
        <dbReference type="ARBA" id="ARBA00023136"/>
    </source>
</evidence>
<feature type="region of interest" description="Disordered" evidence="11">
    <location>
        <begin position="121"/>
        <end position="145"/>
    </location>
</feature>
<dbReference type="VEuPathDB" id="FungiDB:SPPG_01119"/>
<evidence type="ECO:0000256" key="5">
    <source>
        <dbReference type="ARBA" id="ARBA00022989"/>
    </source>
</evidence>
<dbReference type="OMA" id="PVEAHEP"/>
<organism evidence="14 15">
    <name type="scientific">Spizellomyces punctatus (strain DAOM BR117)</name>
    <dbReference type="NCBI Taxonomy" id="645134"/>
    <lineage>
        <taxon>Eukaryota</taxon>
        <taxon>Fungi</taxon>
        <taxon>Fungi incertae sedis</taxon>
        <taxon>Chytridiomycota</taxon>
        <taxon>Chytridiomycota incertae sedis</taxon>
        <taxon>Chytridiomycetes</taxon>
        <taxon>Spizellomycetales</taxon>
        <taxon>Spizellomycetaceae</taxon>
        <taxon>Spizellomyces</taxon>
    </lineage>
</organism>
<evidence type="ECO:0000256" key="12">
    <source>
        <dbReference type="SAM" id="SignalP"/>
    </source>
</evidence>
<evidence type="ECO:0000256" key="10">
    <source>
        <dbReference type="ARBA" id="ARBA00075366"/>
    </source>
</evidence>
<dbReference type="Gene3D" id="2.60.120.260">
    <property type="entry name" value="Galactose-binding domain-like"/>
    <property type="match status" value="1"/>
</dbReference>
<dbReference type="OrthoDB" id="266334at2759"/>